<evidence type="ECO:0000256" key="3">
    <source>
        <dbReference type="ARBA" id="ARBA00023015"/>
    </source>
</evidence>
<comment type="similarity">
    <text evidence="2">Belongs to the plant ACBP60 protein family.</text>
</comment>
<sequence length="566" mass="63687">MAPKRKLGPYSEGAGPSRPAKSRELTSSYQENMADPSTLEMQRMIRAQNSKKELQAEIRAHNLKIEEHYAEIRAEKLKIEKLQAEVNAIDEQYPSMIENPIDENQATREPAHHRKYGLRIIGKINERVYTGSQVEGQDGKLLKVAIFNDGQKITSGSLASAKFKVMILKGSFGTNDQTSWTSHEFEESLVEARSAVGTILAHAYEYQFFNGEAVLEGLKFKDNSNRAVWRLGIKVLGSFNGRVQEAISDPFRVLDRHGKASEKPDIPLLEHGVECIKKVGKDRASDLKEKNGINTVKDFLQLYHKNPEKLRKILKINSESDESWKTMIRHAKKCDAGSDLYSYRKETNVLFFNSVHELIGARFGNGYKPFDKLQNSEKILVNEWKEGFYENIKDKSFPADFKLLNGQPVPIGSNVTGNPTDDDASQHGPGLQHAFNYQPESVSYVPASNPGDLLRPVSSVPDTDSRILLDLGNMESWDVGLLLDSLGEQPALVDTPSVQRNHRARGRWLVVRFVLLRQRRDPSVAKLKLARLILVARFLTKLKTNLKIAHSIAQLMTYLSGDPVAN</sequence>
<evidence type="ECO:0000259" key="11">
    <source>
        <dbReference type="Pfam" id="PF20451"/>
    </source>
</evidence>
<dbReference type="EMBL" id="JAMRDG010000002">
    <property type="protein sequence ID" value="KAJ3684595.1"/>
    <property type="molecule type" value="Genomic_DNA"/>
</dbReference>
<keyword evidence="5" id="KW-0010">Activator</keyword>
<evidence type="ECO:0000256" key="9">
    <source>
        <dbReference type="SAM" id="MobiDB-lite"/>
    </source>
</evidence>
<protein>
    <submittedName>
        <fullName evidence="13">Uncharacterized protein</fullName>
    </submittedName>
</protein>
<evidence type="ECO:0000256" key="5">
    <source>
        <dbReference type="ARBA" id="ARBA00023159"/>
    </source>
</evidence>
<dbReference type="InterPro" id="IPR046829">
    <property type="entry name" value="Calmod_bind_C"/>
</dbReference>
<dbReference type="Pfam" id="PF20452">
    <property type="entry name" value="Calmod_bind_C"/>
    <property type="match status" value="1"/>
</dbReference>
<feature type="domain" description="Calmodulin binding protein C-terminal" evidence="12">
    <location>
        <begin position="340"/>
        <end position="393"/>
    </location>
</feature>
<keyword evidence="8" id="KW-0175">Coiled coil</keyword>
<feature type="domain" description="Calmodulin binding protein central" evidence="11">
    <location>
        <begin position="277"/>
        <end position="334"/>
    </location>
</feature>
<dbReference type="GO" id="GO:0005516">
    <property type="term" value="F:calmodulin binding"/>
    <property type="evidence" value="ECO:0007669"/>
    <property type="project" value="InterPro"/>
</dbReference>
<proteinExistence type="inferred from homology"/>
<keyword evidence="14" id="KW-1185">Reference proteome</keyword>
<dbReference type="GO" id="GO:0003700">
    <property type="term" value="F:DNA-binding transcription factor activity"/>
    <property type="evidence" value="ECO:0007669"/>
    <property type="project" value="TreeGrafter"/>
</dbReference>
<feature type="coiled-coil region" evidence="8">
    <location>
        <begin position="44"/>
        <end position="99"/>
    </location>
</feature>
<evidence type="ECO:0000259" key="12">
    <source>
        <dbReference type="Pfam" id="PF20452"/>
    </source>
</evidence>
<keyword evidence="6" id="KW-0804">Transcription</keyword>
<dbReference type="InterPro" id="IPR012416">
    <property type="entry name" value="CBP60"/>
</dbReference>
<reference evidence="13 14" key="1">
    <citation type="journal article" date="2022" name="Cell">
        <title>Repeat-based holocentromeres influence genome architecture and karyotype evolution.</title>
        <authorList>
            <person name="Hofstatter P.G."/>
            <person name="Thangavel G."/>
            <person name="Lux T."/>
            <person name="Neumann P."/>
            <person name="Vondrak T."/>
            <person name="Novak P."/>
            <person name="Zhang M."/>
            <person name="Costa L."/>
            <person name="Castellani M."/>
            <person name="Scott A."/>
            <person name="Toegelov H."/>
            <person name="Fuchs J."/>
            <person name="Mata-Sucre Y."/>
            <person name="Dias Y."/>
            <person name="Vanzela A.L.L."/>
            <person name="Huettel B."/>
            <person name="Almeida C.C.S."/>
            <person name="Simkova H."/>
            <person name="Souza G."/>
            <person name="Pedrosa-Harand A."/>
            <person name="Macas J."/>
            <person name="Mayer K.F.X."/>
            <person name="Houben A."/>
            <person name="Marques A."/>
        </authorList>
    </citation>
    <scope>NUCLEOTIDE SEQUENCE [LARGE SCALE GENOMIC DNA]</scope>
    <source>
        <strain evidence="13">RhyTen1mFocal</strain>
    </source>
</reference>
<evidence type="ECO:0000313" key="14">
    <source>
        <dbReference type="Proteomes" id="UP001210211"/>
    </source>
</evidence>
<dbReference type="GO" id="GO:0043565">
    <property type="term" value="F:sequence-specific DNA binding"/>
    <property type="evidence" value="ECO:0007669"/>
    <property type="project" value="TreeGrafter"/>
</dbReference>
<evidence type="ECO:0000256" key="8">
    <source>
        <dbReference type="SAM" id="Coils"/>
    </source>
</evidence>
<evidence type="ECO:0000256" key="1">
    <source>
        <dbReference type="ARBA" id="ARBA00004123"/>
    </source>
</evidence>
<dbReference type="Pfam" id="PF07887">
    <property type="entry name" value="Calmodulin_bind"/>
    <property type="match status" value="1"/>
</dbReference>
<dbReference type="PANTHER" id="PTHR31713:SF47">
    <property type="entry name" value="PROTEIN, PUTATIVE, EXPRESSED-RELATED"/>
    <property type="match status" value="1"/>
</dbReference>
<keyword evidence="7" id="KW-0539">Nucleus</keyword>
<evidence type="ECO:0000256" key="4">
    <source>
        <dbReference type="ARBA" id="ARBA00023125"/>
    </source>
</evidence>
<dbReference type="Pfam" id="PF20451">
    <property type="entry name" value="Calmod_bind_M"/>
    <property type="match status" value="1"/>
</dbReference>
<dbReference type="PANTHER" id="PTHR31713">
    <property type="entry name" value="OS02G0177800 PROTEIN"/>
    <property type="match status" value="1"/>
</dbReference>
<accession>A0AAD5W9C7</accession>
<dbReference type="GO" id="GO:0005634">
    <property type="term" value="C:nucleus"/>
    <property type="evidence" value="ECO:0007669"/>
    <property type="project" value="UniProtKB-SubCell"/>
</dbReference>
<dbReference type="AlphaFoldDB" id="A0AAD5W9C7"/>
<organism evidence="13 14">
    <name type="scientific">Rhynchospora tenuis</name>
    <dbReference type="NCBI Taxonomy" id="198213"/>
    <lineage>
        <taxon>Eukaryota</taxon>
        <taxon>Viridiplantae</taxon>
        <taxon>Streptophyta</taxon>
        <taxon>Embryophyta</taxon>
        <taxon>Tracheophyta</taxon>
        <taxon>Spermatophyta</taxon>
        <taxon>Magnoliopsida</taxon>
        <taxon>Liliopsida</taxon>
        <taxon>Poales</taxon>
        <taxon>Cyperaceae</taxon>
        <taxon>Cyperoideae</taxon>
        <taxon>Rhynchosporeae</taxon>
        <taxon>Rhynchospora</taxon>
    </lineage>
</organism>
<evidence type="ECO:0000256" key="2">
    <source>
        <dbReference type="ARBA" id="ARBA00007214"/>
    </source>
</evidence>
<dbReference type="GO" id="GO:0080142">
    <property type="term" value="P:regulation of salicylic acid biosynthetic process"/>
    <property type="evidence" value="ECO:0007669"/>
    <property type="project" value="TreeGrafter"/>
</dbReference>
<comment type="subcellular location">
    <subcellularLocation>
        <location evidence="1">Nucleus</location>
    </subcellularLocation>
</comment>
<evidence type="ECO:0000256" key="7">
    <source>
        <dbReference type="ARBA" id="ARBA00023242"/>
    </source>
</evidence>
<evidence type="ECO:0000256" key="6">
    <source>
        <dbReference type="ARBA" id="ARBA00023163"/>
    </source>
</evidence>
<dbReference type="InterPro" id="IPR046830">
    <property type="entry name" value="Calmod_bind_M"/>
</dbReference>
<dbReference type="InterPro" id="IPR046831">
    <property type="entry name" value="Calmodulin_bind_N"/>
</dbReference>
<name>A0AAD5W9C7_9POAL</name>
<dbReference type="Proteomes" id="UP001210211">
    <property type="component" value="Unassembled WGS sequence"/>
</dbReference>
<keyword evidence="3" id="KW-0805">Transcription regulation</keyword>
<keyword evidence="4" id="KW-0238">DNA-binding</keyword>
<evidence type="ECO:0000313" key="13">
    <source>
        <dbReference type="EMBL" id="KAJ3684595.1"/>
    </source>
</evidence>
<comment type="caution">
    <text evidence="13">The sequence shown here is derived from an EMBL/GenBank/DDBJ whole genome shotgun (WGS) entry which is preliminary data.</text>
</comment>
<feature type="region of interest" description="Disordered" evidence="9">
    <location>
        <begin position="1"/>
        <end position="36"/>
    </location>
</feature>
<evidence type="ECO:0000259" key="10">
    <source>
        <dbReference type="Pfam" id="PF07887"/>
    </source>
</evidence>
<gene>
    <name evidence="13" type="ORF">LUZ61_013759</name>
</gene>
<feature type="domain" description="Calmodulin binding protein-like N-terminal" evidence="10">
    <location>
        <begin position="118"/>
        <end position="255"/>
    </location>
</feature>